<dbReference type="PANTHER" id="PTHR43163">
    <property type="entry name" value="DIPEPTIDE TRANSPORT SYSTEM PERMEASE PROTEIN DPPB-RELATED"/>
    <property type="match status" value="1"/>
</dbReference>
<organism evidence="9">
    <name type="scientific">marine sediment metagenome</name>
    <dbReference type="NCBI Taxonomy" id="412755"/>
    <lineage>
        <taxon>unclassified sequences</taxon>
        <taxon>metagenomes</taxon>
        <taxon>ecological metagenomes</taxon>
    </lineage>
</organism>
<dbReference type="InterPro" id="IPR035906">
    <property type="entry name" value="MetI-like_sf"/>
</dbReference>
<evidence type="ECO:0000259" key="8">
    <source>
        <dbReference type="Pfam" id="PF19300"/>
    </source>
</evidence>
<feature type="transmembrane region" description="Helical" evidence="7">
    <location>
        <begin position="9"/>
        <end position="30"/>
    </location>
</feature>
<dbReference type="EMBL" id="BARU01002139">
    <property type="protein sequence ID" value="GAH24545.1"/>
    <property type="molecule type" value="Genomic_DNA"/>
</dbReference>
<keyword evidence="4 7" id="KW-0812">Transmembrane</keyword>
<comment type="subcellular location">
    <subcellularLocation>
        <location evidence="1">Cell membrane</location>
        <topology evidence="1">Multi-pass membrane protein</topology>
    </subcellularLocation>
</comment>
<evidence type="ECO:0000313" key="9">
    <source>
        <dbReference type="EMBL" id="GAH24545.1"/>
    </source>
</evidence>
<dbReference type="AlphaFoldDB" id="X1EW74"/>
<keyword evidence="5 7" id="KW-1133">Transmembrane helix</keyword>
<evidence type="ECO:0000256" key="6">
    <source>
        <dbReference type="ARBA" id="ARBA00023136"/>
    </source>
</evidence>
<dbReference type="Pfam" id="PF19300">
    <property type="entry name" value="BPD_transp_1_N"/>
    <property type="match status" value="1"/>
</dbReference>
<dbReference type="CDD" id="cd06261">
    <property type="entry name" value="TM_PBP2"/>
    <property type="match status" value="1"/>
</dbReference>
<dbReference type="GO" id="GO:0055085">
    <property type="term" value="P:transmembrane transport"/>
    <property type="evidence" value="ECO:0007669"/>
    <property type="project" value="InterPro"/>
</dbReference>
<dbReference type="GO" id="GO:0005886">
    <property type="term" value="C:plasma membrane"/>
    <property type="evidence" value="ECO:0007669"/>
    <property type="project" value="UniProtKB-SubCell"/>
</dbReference>
<evidence type="ECO:0000256" key="1">
    <source>
        <dbReference type="ARBA" id="ARBA00004651"/>
    </source>
</evidence>
<keyword evidence="6 7" id="KW-0472">Membrane</keyword>
<feature type="transmembrane region" description="Helical" evidence="7">
    <location>
        <begin position="150"/>
        <end position="177"/>
    </location>
</feature>
<dbReference type="PANTHER" id="PTHR43163:SF6">
    <property type="entry name" value="DIPEPTIDE TRANSPORT SYSTEM PERMEASE PROTEIN DPPB-RELATED"/>
    <property type="match status" value="1"/>
</dbReference>
<name>X1EW74_9ZZZZ</name>
<evidence type="ECO:0000256" key="5">
    <source>
        <dbReference type="ARBA" id="ARBA00022989"/>
    </source>
</evidence>
<reference evidence="9" key="1">
    <citation type="journal article" date="2014" name="Front. Microbiol.">
        <title>High frequency of phylogenetically diverse reductive dehalogenase-homologous genes in deep subseafloor sedimentary metagenomes.</title>
        <authorList>
            <person name="Kawai M."/>
            <person name="Futagami T."/>
            <person name="Toyoda A."/>
            <person name="Takaki Y."/>
            <person name="Nishi S."/>
            <person name="Hori S."/>
            <person name="Arai W."/>
            <person name="Tsubouchi T."/>
            <person name="Morono Y."/>
            <person name="Uchiyama I."/>
            <person name="Ito T."/>
            <person name="Fujiyama A."/>
            <person name="Inagaki F."/>
            <person name="Takami H."/>
        </authorList>
    </citation>
    <scope>NUCLEOTIDE SEQUENCE</scope>
    <source>
        <strain evidence="9">Expedition CK06-06</strain>
    </source>
</reference>
<feature type="transmembrane region" description="Helical" evidence="7">
    <location>
        <begin position="117"/>
        <end position="138"/>
    </location>
</feature>
<evidence type="ECO:0000256" key="2">
    <source>
        <dbReference type="ARBA" id="ARBA00022448"/>
    </source>
</evidence>
<evidence type="ECO:0000256" key="4">
    <source>
        <dbReference type="ARBA" id="ARBA00022692"/>
    </source>
</evidence>
<dbReference type="SUPFAM" id="SSF161098">
    <property type="entry name" value="MetI-like"/>
    <property type="match status" value="1"/>
</dbReference>
<accession>X1EW74</accession>
<evidence type="ECO:0000256" key="7">
    <source>
        <dbReference type="SAM" id="Phobius"/>
    </source>
</evidence>
<comment type="caution">
    <text evidence="9">The sequence shown here is derived from an EMBL/GenBank/DDBJ whole genome shotgun (WGS) entry which is preliminary data.</text>
</comment>
<sequence length="194" mass="21574">MRAYIIRRLLLLIPTALLVSLIVFFTMRMIPGDAVDAIVARMGAIAGGDIELIRSETEHALGLDVSPPVQYGRWMGVWPQEDGSFSGLFQGDLGNSFWRPATVMEEIARRWPVTLQLGIMGLIIGQLIGLPIGIYSAARQDTWGDYIGRSFAILCIAVPGFWLGTMVIVFPSIWWGYMPPIMHVPFAEDPIRNL</sequence>
<gene>
    <name evidence="9" type="ORF">S03H2_05191</name>
</gene>
<feature type="non-terminal residue" evidence="9">
    <location>
        <position position="194"/>
    </location>
</feature>
<keyword evidence="3" id="KW-1003">Cell membrane</keyword>
<feature type="domain" description="ABC transporter type 1 GsiC-like N-terminal" evidence="8">
    <location>
        <begin position="1"/>
        <end position="117"/>
    </location>
</feature>
<protein>
    <recommendedName>
        <fullName evidence="8">ABC transporter type 1 GsiC-like N-terminal domain-containing protein</fullName>
    </recommendedName>
</protein>
<evidence type="ECO:0000256" key="3">
    <source>
        <dbReference type="ARBA" id="ARBA00022475"/>
    </source>
</evidence>
<dbReference type="InterPro" id="IPR045621">
    <property type="entry name" value="BPD_transp_1_N"/>
</dbReference>
<keyword evidence="2" id="KW-0813">Transport</keyword>
<proteinExistence type="predicted"/>
<dbReference type="InterPro" id="IPR000515">
    <property type="entry name" value="MetI-like"/>
</dbReference>